<organism evidence="1 2">
    <name type="scientific">Helicocarpus griseus UAMH5409</name>
    <dbReference type="NCBI Taxonomy" id="1447875"/>
    <lineage>
        <taxon>Eukaryota</taxon>
        <taxon>Fungi</taxon>
        <taxon>Dikarya</taxon>
        <taxon>Ascomycota</taxon>
        <taxon>Pezizomycotina</taxon>
        <taxon>Eurotiomycetes</taxon>
        <taxon>Eurotiomycetidae</taxon>
        <taxon>Onygenales</taxon>
        <taxon>Ajellomycetaceae</taxon>
        <taxon>Helicocarpus</taxon>
    </lineage>
</organism>
<evidence type="ECO:0000313" key="1">
    <source>
        <dbReference type="EMBL" id="PGH09017.1"/>
    </source>
</evidence>
<name>A0A2B7XK97_9EURO</name>
<comment type="caution">
    <text evidence="1">The sequence shown here is derived from an EMBL/GenBank/DDBJ whole genome shotgun (WGS) entry which is preliminary data.</text>
</comment>
<protein>
    <submittedName>
        <fullName evidence="1">Uncharacterized protein</fullName>
    </submittedName>
</protein>
<dbReference type="EMBL" id="PDNB01000096">
    <property type="protein sequence ID" value="PGH09017.1"/>
    <property type="molecule type" value="Genomic_DNA"/>
</dbReference>
<dbReference type="Proteomes" id="UP000223968">
    <property type="component" value="Unassembled WGS sequence"/>
</dbReference>
<evidence type="ECO:0000313" key="2">
    <source>
        <dbReference type="Proteomes" id="UP000223968"/>
    </source>
</evidence>
<sequence>MSTNKRCLLKIGSPLWINPAALGRLYPSSVAAVATLAVHIATSHRACTSPLFPTSQNLTRVYHHTTTTLEPLRVSSGPIIEIEYIIVPISSHGYKGGPKPTIIKPSQRLIPKLPRIDAYDQEVYEFLKQYIPAAITGPKEKEEVGILAEKFCKDDRALYTTSLKEMEECFGEDLGMELYLDVMVEADASYYFLSMYRLGRDTSVPEFFVYRHFSAFGFVFVVLRRCSKWRAITRRHRTAAEEKV</sequence>
<proteinExistence type="predicted"/>
<accession>A0A2B7XK97</accession>
<keyword evidence="2" id="KW-1185">Reference proteome</keyword>
<reference evidence="1 2" key="1">
    <citation type="submission" date="2017-10" db="EMBL/GenBank/DDBJ databases">
        <title>Comparative genomics in systemic dimorphic fungi from Ajellomycetaceae.</title>
        <authorList>
            <person name="Munoz J.F."/>
            <person name="Mcewen J.G."/>
            <person name="Clay O.K."/>
            <person name="Cuomo C.A."/>
        </authorList>
    </citation>
    <scope>NUCLEOTIDE SEQUENCE [LARGE SCALE GENOMIC DNA]</scope>
    <source>
        <strain evidence="1 2">UAMH5409</strain>
    </source>
</reference>
<gene>
    <name evidence="1" type="ORF">AJ79_05812</name>
</gene>
<dbReference type="AlphaFoldDB" id="A0A2B7XK97"/>